<dbReference type="Proteomes" id="UP000191089">
    <property type="component" value="Unassembled WGS sequence"/>
</dbReference>
<accession>A0ABX3MIZ2</accession>
<evidence type="ECO:0000313" key="1">
    <source>
        <dbReference type="EMBL" id="OOX20641.1"/>
    </source>
</evidence>
<reference evidence="1 2" key="1">
    <citation type="submission" date="2015-12" db="EMBL/GenBank/DDBJ databases">
        <authorList>
            <person name="Bansal K."/>
            <person name="Midha S."/>
            <person name="Patil P.B."/>
        </authorList>
    </citation>
    <scope>NUCLEOTIDE SEQUENCE [LARGE SCALE GENOMIC DNA]</scope>
    <source>
        <strain evidence="1 2">LMG558</strain>
    </source>
</reference>
<name>A0ABX3MIZ2_9XANT</name>
<keyword evidence="2" id="KW-1185">Reference proteome</keyword>
<gene>
    <name evidence="1" type="ORF">Xcaj_22275</name>
</gene>
<proteinExistence type="predicted"/>
<evidence type="ECO:0008006" key="3">
    <source>
        <dbReference type="Google" id="ProtNLM"/>
    </source>
</evidence>
<sequence>MIWLLRHFQDDAMRLTLLFGSMHPFRSIRQRCWSHHFEPMKKLVITDALSQMLNASVTFQPFLPG</sequence>
<evidence type="ECO:0000313" key="2">
    <source>
        <dbReference type="Proteomes" id="UP000191089"/>
    </source>
</evidence>
<protein>
    <recommendedName>
        <fullName evidence="3">Transposase</fullName>
    </recommendedName>
</protein>
<comment type="caution">
    <text evidence="1">The sequence shown here is derived from an EMBL/GenBank/DDBJ whole genome shotgun (WGS) entry which is preliminary data.</text>
</comment>
<dbReference type="EMBL" id="LOKQ01000061">
    <property type="protein sequence ID" value="OOX20641.1"/>
    <property type="molecule type" value="Genomic_DNA"/>
</dbReference>
<organism evidence="1 2">
    <name type="scientific">Xanthomonas axonopodis pv. cajani</name>
    <dbReference type="NCBI Taxonomy" id="487827"/>
    <lineage>
        <taxon>Bacteria</taxon>
        <taxon>Pseudomonadati</taxon>
        <taxon>Pseudomonadota</taxon>
        <taxon>Gammaproteobacteria</taxon>
        <taxon>Lysobacterales</taxon>
        <taxon>Lysobacteraceae</taxon>
        <taxon>Xanthomonas</taxon>
    </lineage>
</organism>